<dbReference type="SFLD" id="SFLDS00019">
    <property type="entry name" value="Glutathione_Transferase_(cytos"/>
    <property type="match status" value="1"/>
</dbReference>
<dbReference type="PROSITE" id="PS50404">
    <property type="entry name" value="GST_NTER"/>
    <property type="match status" value="1"/>
</dbReference>
<feature type="domain" description="GST C-terminal" evidence="4">
    <location>
        <begin position="133"/>
        <end position="256"/>
    </location>
</feature>
<name>A0A0G2GES9_PHACM</name>
<keyword evidence="6" id="KW-1185">Reference proteome</keyword>
<reference evidence="5 6" key="1">
    <citation type="submission" date="2015-05" db="EMBL/GenBank/DDBJ databases">
        <title>Distinctive expansion of gene families associated with plant cell wall degradation and secondary metabolism in the genomes of grapevine trunk pathogens.</title>
        <authorList>
            <person name="Lawrence D.P."/>
            <person name="Travadon R."/>
            <person name="Rolshausen P.E."/>
            <person name="Baumgartner K."/>
        </authorList>
    </citation>
    <scope>NUCLEOTIDE SEQUENCE [LARGE SCALE GENOMIC DNA]</scope>
    <source>
        <strain evidence="5">UCRPC4</strain>
    </source>
</reference>
<dbReference type="Gene3D" id="1.20.1050.130">
    <property type="match status" value="1"/>
</dbReference>
<dbReference type="InterPro" id="IPR036282">
    <property type="entry name" value="Glutathione-S-Trfase_C_sf"/>
</dbReference>
<proteinExistence type="inferred from homology"/>
<protein>
    <submittedName>
        <fullName evidence="5">Putative glutathione transferase</fullName>
    </submittedName>
</protein>
<dbReference type="Proteomes" id="UP000053317">
    <property type="component" value="Unassembled WGS sequence"/>
</dbReference>
<accession>A0A0G2GES9</accession>
<dbReference type="InterPro" id="IPR010987">
    <property type="entry name" value="Glutathione-S-Trfase_C-like"/>
</dbReference>
<evidence type="ECO:0000259" key="3">
    <source>
        <dbReference type="PROSITE" id="PS50404"/>
    </source>
</evidence>
<evidence type="ECO:0000313" key="6">
    <source>
        <dbReference type="Proteomes" id="UP000053317"/>
    </source>
</evidence>
<dbReference type="SFLD" id="SFLDG00358">
    <property type="entry name" value="Main_(cytGST)"/>
    <property type="match status" value="1"/>
</dbReference>
<sequence>MSLKSLILHSHITGPNPWKVAIILEELGLPYESKYWEFADLKTLEYESMNPNGRTPTLVDPNNGNFTIWESGAIVQYLVDRYDTEGKISHKPGDEKYIENQWLQFQMSGQGPYFGQGEYRTISDPLVFPDFPYQPQIPHLHQLTTLLFSLLIAAWFSRFHPESLPSAKSRYINEINRVNTVLNSALKGKKYLLGDKISYADLSFVTWHVMIPFILGEEKLETDGKNTEYERWMSGLLERPAVKKVLEEKGRKMAEGH</sequence>
<dbReference type="Pfam" id="PF00043">
    <property type="entry name" value="GST_C"/>
    <property type="match status" value="1"/>
</dbReference>
<dbReference type="PANTHER" id="PTHR44051">
    <property type="entry name" value="GLUTATHIONE S-TRANSFERASE-RELATED"/>
    <property type="match status" value="1"/>
</dbReference>
<evidence type="ECO:0000313" key="5">
    <source>
        <dbReference type="EMBL" id="KKY15530.1"/>
    </source>
</evidence>
<dbReference type="PROSITE" id="PS50405">
    <property type="entry name" value="GST_CTER"/>
    <property type="match status" value="1"/>
</dbReference>
<comment type="similarity">
    <text evidence="1 2">Belongs to the GST superfamily.</text>
</comment>
<dbReference type="EMBL" id="LCWF01000185">
    <property type="protein sequence ID" value="KKY15530.1"/>
    <property type="molecule type" value="Genomic_DNA"/>
</dbReference>
<evidence type="ECO:0000256" key="2">
    <source>
        <dbReference type="RuleBase" id="RU003494"/>
    </source>
</evidence>
<gene>
    <name evidence="5" type="ORF">UCRPC4_g06333</name>
</gene>
<feature type="domain" description="GST N-terminal" evidence="3">
    <location>
        <begin position="4"/>
        <end position="86"/>
    </location>
</feature>
<organism evidence="5 6">
    <name type="scientific">Phaeomoniella chlamydospora</name>
    <name type="common">Phaeoacremonium chlamydosporum</name>
    <dbReference type="NCBI Taxonomy" id="158046"/>
    <lineage>
        <taxon>Eukaryota</taxon>
        <taxon>Fungi</taxon>
        <taxon>Dikarya</taxon>
        <taxon>Ascomycota</taxon>
        <taxon>Pezizomycotina</taxon>
        <taxon>Eurotiomycetes</taxon>
        <taxon>Chaetothyriomycetidae</taxon>
        <taxon>Phaeomoniellales</taxon>
        <taxon>Phaeomoniellaceae</taxon>
        <taxon>Phaeomoniella</taxon>
    </lineage>
</organism>
<evidence type="ECO:0000259" key="4">
    <source>
        <dbReference type="PROSITE" id="PS50405"/>
    </source>
</evidence>
<dbReference type="Pfam" id="PF02798">
    <property type="entry name" value="GST_N"/>
    <property type="match status" value="1"/>
</dbReference>
<comment type="caution">
    <text evidence="5">The sequence shown here is derived from an EMBL/GenBank/DDBJ whole genome shotgun (WGS) entry which is preliminary data.</text>
</comment>
<dbReference type="InterPro" id="IPR040079">
    <property type="entry name" value="Glutathione_S-Trfase"/>
</dbReference>
<dbReference type="OrthoDB" id="422574at2759"/>
<dbReference type="InterPro" id="IPR036249">
    <property type="entry name" value="Thioredoxin-like_sf"/>
</dbReference>
<dbReference type="PANTHER" id="PTHR44051:SF3">
    <property type="entry name" value="TRANSCRIPTIONAL REGULATOR URE2"/>
    <property type="match status" value="1"/>
</dbReference>
<evidence type="ECO:0000256" key="1">
    <source>
        <dbReference type="ARBA" id="ARBA00007409"/>
    </source>
</evidence>
<dbReference type="AlphaFoldDB" id="A0A0G2GES9"/>
<dbReference type="GO" id="GO:0016740">
    <property type="term" value="F:transferase activity"/>
    <property type="evidence" value="ECO:0007669"/>
    <property type="project" value="UniProtKB-KW"/>
</dbReference>
<dbReference type="InterPro" id="IPR004045">
    <property type="entry name" value="Glutathione_S-Trfase_N"/>
</dbReference>
<dbReference type="SUPFAM" id="SSF52833">
    <property type="entry name" value="Thioredoxin-like"/>
    <property type="match status" value="1"/>
</dbReference>
<dbReference type="SUPFAM" id="SSF47616">
    <property type="entry name" value="GST C-terminal domain-like"/>
    <property type="match status" value="1"/>
</dbReference>
<keyword evidence="5" id="KW-0808">Transferase</keyword>
<reference evidence="5 6" key="2">
    <citation type="submission" date="2015-05" db="EMBL/GenBank/DDBJ databases">
        <authorList>
            <person name="Morales-Cruz A."/>
            <person name="Amrine K.C."/>
            <person name="Cantu D."/>
        </authorList>
    </citation>
    <scope>NUCLEOTIDE SEQUENCE [LARGE SCALE GENOMIC DNA]</scope>
    <source>
        <strain evidence="5">UCRPC4</strain>
    </source>
</reference>
<dbReference type="InterPro" id="IPR004046">
    <property type="entry name" value="GST_C"/>
</dbReference>
<dbReference type="CDD" id="cd03048">
    <property type="entry name" value="GST_N_Ure2p_like"/>
    <property type="match status" value="1"/>
</dbReference>